<organism evidence="2 3">
    <name type="scientific">Nocardia ninae NBRC 108245</name>
    <dbReference type="NCBI Taxonomy" id="1210091"/>
    <lineage>
        <taxon>Bacteria</taxon>
        <taxon>Bacillati</taxon>
        <taxon>Actinomycetota</taxon>
        <taxon>Actinomycetes</taxon>
        <taxon>Mycobacteriales</taxon>
        <taxon>Nocardiaceae</taxon>
        <taxon>Nocardia</taxon>
    </lineage>
</organism>
<reference evidence="2 3" key="1">
    <citation type="submission" date="2019-07" db="EMBL/GenBank/DDBJ databases">
        <title>Whole genome shotgun sequence of Nocardia ninae NBRC 108245.</title>
        <authorList>
            <person name="Hosoyama A."/>
            <person name="Uohara A."/>
            <person name="Ohji S."/>
            <person name="Ichikawa N."/>
        </authorList>
    </citation>
    <scope>NUCLEOTIDE SEQUENCE [LARGE SCALE GENOMIC DNA]</scope>
    <source>
        <strain evidence="2 3">NBRC 108245</strain>
    </source>
</reference>
<dbReference type="RefSeq" id="WP_147128308.1">
    <property type="nucleotide sequence ID" value="NZ_BJXA01000002.1"/>
</dbReference>
<gene>
    <name evidence="2" type="ORF">NN4_05150</name>
</gene>
<evidence type="ECO:0000313" key="2">
    <source>
        <dbReference type="EMBL" id="GEM35996.1"/>
    </source>
</evidence>
<feature type="chain" id="PRO_5021838450" description="Haemophore haem-binding domain-containing protein" evidence="1">
    <location>
        <begin position="29"/>
        <end position="133"/>
    </location>
</feature>
<name>A0A511M8G1_9NOCA</name>
<evidence type="ECO:0008006" key="4">
    <source>
        <dbReference type="Google" id="ProtNLM"/>
    </source>
</evidence>
<evidence type="ECO:0000256" key="1">
    <source>
        <dbReference type="SAM" id="SignalP"/>
    </source>
</evidence>
<sequence length="133" mass="14124">MRKTILVSAAFATVISGYTLVSASAASAADRAASCAEIVKISTKFNSDIDALNGDDPQYTAKLKTVYKGTSASFTDVAAKSDDGELKRTINTAADQMNRLSSESDEVFLKTPQDKNSEFMQALVKLDNACPTA</sequence>
<evidence type="ECO:0000313" key="3">
    <source>
        <dbReference type="Proteomes" id="UP000321424"/>
    </source>
</evidence>
<dbReference type="Proteomes" id="UP000321424">
    <property type="component" value="Unassembled WGS sequence"/>
</dbReference>
<proteinExistence type="predicted"/>
<dbReference type="EMBL" id="BJXA01000002">
    <property type="protein sequence ID" value="GEM35996.1"/>
    <property type="molecule type" value="Genomic_DNA"/>
</dbReference>
<keyword evidence="1" id="KW-0732">Signal</keyword>
<dbReference type="AlphaFoldDB" id="A0A511M8G1"/>
<protein>
    <recommendedName>
        <fullName evidence="4">Haemophore haem-binding domain-containing protein</fullName>
    </recommendedName>
</protein>
<accession>A0A511M8G1</accession>
<keyword evidence="3" id="KW-1185">Reference proteome</keyword>
<comment type="caution">
    <text evidence="2">The sequence shown here is derived from an EMBL/GenBank/DDBJ whole genome shotgun (WGS) entry which is preliminary data.</text>
</comment>
<feature type="signal peptide" evidence="1">
    <location>
        <begin position="1"/>
        <end position="28"/>
    </location>
</feature>